<dbReference type="PRINTS" id="PR01837">
    <property type="entry name" value="MGTCSAPBPROT"/>
</dbReference>
<comment type="similarity">
    <text evidence="2">Belongs to the MgtC/SapB family.</text>
</comment>
<dbReference type="PANTHER" id="PTHR33778:SF1">
    <property type="entry name" value="MAGNESIUM TRANSPORTER YHID-RELATED"/>
    <property type="match status" value="1"/>
</dbReference>
<evidence type="ECO:0000256" key="3">
    <source>
        <dbReference type="ARBA" id="ARBA00022475"/>
    </source>
</evidence>
<proteinExistence type="inferred from homology"/>
<evidence type="ECO:0000256" key="7">
    <source>
        <dbReference type="SAM" id="Phobius"/>
    </source>
</evidence>
<feature type="domain" description="MgtC/SapB/SrpB/YhiD N-terminal" evidence="8">
    <location>
        <begin position="17"/>
        <end position="135"/>
    </location>
</feature>
<evidence type="ECO:0000256" key="6">
    <source>
        <dbReference type="ARBA" id="ARBA00023136"/>
    </source>
</evidence>
<reference evidence="9 10" key="1">
    <citation type="submission" date="2017-11" db="EMBL/GenBank/DDBJ databases">
        <title>Infants hospitalized years apart are colonized by the same room-sourced microbial strains.</title>
        <authorList>
            <person name="Brooks B."/>
            <person name="Olm M.R."/>
            <person name="Firek B.A."/>
            <person name="Baker R."/>
            <person name="Thomas B.C."/>
            <person name="Morowitz M.J."/>
            <person name="Banfield J.F."/>
        </authorList>
    </citation>
    <scope>NUCLEOTIDE SEQUENCE [LARGE SCALE GENOMIC DNA]</scope>
    <source>
        <strain evidence="9">S2_009_000_R2_76</strain>
    </source>
</reference>
<evidence type="ECO:0000313" key="9">
    <source>
        <dbReference type="EMBL" id="PZP45823.1"/>
    </source>
</evidence>
<dbReference type="AlphaFoldDB" id="A0A2W5ETM6"/>
<dbReference type="InterPro" id="IPR003416">
    <property type="entry name" value="MgtC/SapB/SrpB/YhiD_fam"/>
</dbReference>
<evidence type="ECO:0000256" key="4">
    <source>
        <dbReference type="ARBA" id="ARBA00022692"/>
    </source>
</evidence>
<accession>A0A2W5ETM6</accession>
<protein>
    <submittedName>
        <fullName evidence="9">Magnesium transporter MgtC</fullName>
    </submittedName>
</protein>
<comment type="caution">
    <text evidence="9">The sequence shown here is derived from an EMBL/GenBank/DDBJ whole genome shotgun (WGS) entry which is preliminary data.</text>
</comment>
<feature type="transmembrane region" description="Helical" evidence="7">
    <location>
        <begin position="38"/>
        <end position="55"/>
    </location>
</feature>
<feature type="transmembrane region" description="Helical" evidence="7">
    <location>
        <begin position="114"/>
        <end position="134"/>
    </location>
</feature>
<organism evidence="9 10">
    <name type="scientific">Pseudopedobacter saltans</name>
    <dbReference type="NCBI Taxonomy" id="151895"/>
    <lineage>
        <taxon>Bacteria</taxon>
        <taxon>Pseudomonadati</taxon>
        <taxon>Bacteroidota</taxon>
        <taxon>Sphingobacteriia</taxon>
        <taxon>Sphingobacteriales</taxon>
        <taxon>Sphingobacteriaceae</taxon>
        <taxon>Pseudopedobacter</taxon>
    </lineage>
</organism>
<dbReference type="Pfam" id="PF02308">
    <property type="entry name" value="MgtC"/>
    <property type="match status" value="1"/>
</dbReference>
<keyword evidence="5 7" id="KW-1133">Transmembrane helix</keyword>
<gene>
    <name evidence="9" type="ORF">DI598_12875</name>
</gene>
<name>A0A2W5ETM6_9SPHI</name>
<evidence type="ECO:0000256" key="2">
    <source>
        <dbReference type="ARBA" id="ARBA00009298"/>
    </source>
</evidence>
<comment type="subcellular location">
    <subcellularLocation>
        <location evidence="1">Cell membrane</location>
        <topology evidence="1">Multi-pass membrane protein</topology>
    </subcellularLocation>
</comment>
<evidence type="ECO:0000256" key="1">
    <source>
        <dbReference type="ARBA" id="ARBA00004651"/>
    </source>
</evidence>
<keyword evidence="4 7" id="KW-0812">Transmembrane</keyword>
<keyword evidence="3" id="KW-1003">Cell membrane</keyword>
<dbReference type="InterPro" id="IPR049177">
    <property type="entry name" value="MgtC_SapB_SrpB_YhiD_N"/>
</dbReference>
<keyword evidence="6 7" id="KW-0472">Membrane</keyword>
<evidence type="ECO:0000313" key="10">
    <source>
        <dbReference type="Proteomes" id="UP000249645"/>
    </source>
</evidence>
<dbReference type="EMBL" id="QFOI01000249">
    <property type="protein sequence ID" value="PZP45823.1"/>
    <property type="molecule type" value="Genomic_DNA"/>
</dbReference>
<feature type="transmembrane region" description="Helical" evidence="7">
    <location>
        <begin position="9"/>
        <end position="26"/>
    </location>
</feature>
<sequence>MEPFKFNNVNHEVVLILFSILIGLIIGTEREYQNKSAGLRTFVLVSFGSCIYTILSYKIGMSTADRIASNIVTGIGFLGAGVIFKDESKISGINTATTIWATASLGMSIGSDHIYLALFGTFLVLVILRLLSFLQDYIDRHHKISDYKLVTCSEEEYKLCMSLFENFHLKSQVVKQDYSNGQLATTWRLTGNIVNHQEFTKKLRSDDKIVAYHF</sequence>
<evidence type="ECO:0000259" key="8">
    <source>
        <dbReference type="Pfam" id="PF02308"/>
    </source>
</evidence>
<dbReference type="PANTHER" id="PTHR33778">
    <property type="entry name" value="PROTEIN MGTC"/>
    <property type="match status" value="1"/>
</dbReference>
<dbReference type="Proteomes" id="UP000249645">
    <property type="component" value="Unassembled WGS sequence"/>
</dbReference>
<dbReference type="GO" id="GO:0005886">
    <property type="term" value="C:plasma membrane"/>
    <property type="evidence" value="ECO:0007669"/>
    <property type="project" value="UniProtKB-SubCell"/>
</dbReference>
<feature type="transmembrane region" description="Helical" evidence="7">
    <location>
        <begin position="67"/>
        <end position="84"/>
    </location>
</feature>
<evidence type="ECO:0000256" key="5">
    <source>
        <dbReference type="ARBA" id="ARBA00022989"/>
    </source>
</evidence>